<feature type="compositionally biased region" description="Low complexity" evidence="1">
    <location>
        <begin position="14"/>
        <end position="35"/>
    </location>
</feature>
<proteinExistence type="predicted"/>
<feature type="region of interest" description="Disordered" evidence="1">
    <location>
        <begin position="1"/>
        <end position="56"/>
    </location>
</feature>
<evidence type="ECO:0000313" key="3">
    <source>
        <dbReference type="Proteomes" id="UP000600365"/>
    </source>
</evidence>
<protein>
    <submittedName>
        <fullName evidence="2">Uncharacterized protein</fullName>
    </submittedName>
</protein>
<evidence type="ECO:0000256" key="1">
    <source>
        <dbReference type="SAM" id="MobiDB-lite"/>
    </source>
</evidence>
<sequence>MPGTRVPKTGMPALDLSDSGLSDSGLSDSGLSDSSCADATAVPPFRKRNQSAVAGRHRAGRFNGRIMSVQRAIHGWIANNICLFGASTVQSLQVASRAPPPTTADAHPEPSR</sequence>
<feature type="compositionally biased region" description="Basic residues" evidence="1">
    <location>
        <begin position="45"/>
        <end position="56"/>
    </location>
</feature>
<accession>A0A917YE74</accession>
<organism evidence="2 3">
    <name type="scientific">Streptomyces albiflavescens</name>
    <dbReference type="NCBI Taxonomy" id="1623582"/>
    <lineage>
        <taxon>Bacteria</taxon>
        <taxon>Bacillati</taxon>
        <taxon>Actinomycetota</taxon>
        <taxon>Actinomycetes</taxon>
        <taxon>Kitasatosporales</taxon>
        <taxon>Streptomycetaceae</taxon>
        <taxon>Streptomyces</taxon>
    </lineage>
</organism>
<reference evidence="2 3" key="1">
    <citation type="journal article" date="2014" name="Int. J. Syst. Evol. Microbiol.">
        <title>Complete genome sequence of Corynebacterium casei LMG S-19264T (=DSM 44701T), isolated from a smear-ripened cheese.</title>
        <authorList>
            <consortium name="US DOE Joint Genome Institute (JGI-PGF)"/>
            <person name="Walter F."/>
            <person name="Albersmeier A."/>
            <person name="Kalinowski J."/>
            <person name="Ruckert C."/>
        </authorList>
    </citation>
    <scope>NUCLEOTIDE SEQUENCE [LARGE SCALE GENOMIC DNA]</scope>
    <source>
        <strain evidence="2 3">CGMCC 4.7111</strain>
    </source>
</reference>
<evidence type="ECO:0000313" key="2">
    <source>
        <dbReference type="EMBL" id="GGN90801.1"/>
    </source>
</evidence>
<dbReference type="Proteomes" id="UP000600365">
    <property type="component" value="Unassembled WGS sequence"/>
</dbReference>
<name>A0A917YE74_9ACTN</name>
<comment type="caution">
    <text evidence="2">The sequence shown here is derived from an EMBL/GenBank/DDBJ whole genome shotgun (WGS) entry which is preliminary data.</text>
</comment>
<dbReference type="AlphaFoldDB" id="A0A917YE74"/>
<dbReference type="EMBL" id="BMMM01000024">
    <property type="protein sequence ID" value="GGN90801.1"/>
    <property type="molecule type" value="Genomic_DNA"/>
</dbReference>
<gene>
    <name evidence="2" type="ORF">GCM10011579_087100</name>
</gene>
<keyword evidence="3" id="KW-1185">Reference proteome</keyword>